<dbReference type="EMBL" id="AEYX01000002">
    <property type="protein sequence ID" value="EGG49541.1"/>
    <property type="molecule type" value="Genomic_DNA"/>
</dbReference>
<dbReference type="Proteomes" id="UP000003022">
    <property type="component" value="Unassembled WGS sequence"/>
</dbReference>
<gene>
    <name evidence="2" type="ORF">SGM_0616</name>
</gene>
<evidence type="ECO:0000313" key="2">
    <source>
        <dbReference type="EMBL" id="EGG49541.1"/>
    </source>
</evidence>
<dbReference type="STRING" id="996637.SGM_0616"/>
<evidence type="ECO:0000313" key="3">
    <source>
        <dbReference type="Proteomes" id="UP000003022"/>
    </source>
</evidence>
<comment type="caution">
    <text evidence="2">The sequence shown here is derived from an EMBL/GenBank/DDBJ whole genome shotgun (WGS) entry which is preliminary data.</text>
</comment>
<keyword evidence="3" id="KW-1185">Reference proteome</keyword>
<protein>
    <submittedName>
        <fullName evidence="2">Uncharacterized protein</fullName>
    </submittedName>
</protein>
<feature type="compositionally biased region" description="Low complexity" evidence="1">
    <location>
        <begin position="10"/>
        <end position="21"/>
    </location>
</feature>
<reference evidence="2 3" key="1">
    <citation type="journal article" date="2011" name="J. Bacteriol.">
        <title>Draft genome sequence of the marine bacterium Streptomyces griseoaurantiacus M045, which produces novel manumycin-type antibiotics with a pABA core component.</title>
        <authorList>
            <person name="Li F."/>
            <person name="Jiang P."/>
            <person name="Zheng H."/>
            <person name="Wang S."/>
            <person name="Zhao G."/>
            <person name="Qin S."/>
            <person name="Liu Z."/>
        </authorList>
    </citation>
    <scope>NUCLEOTIDE SEQUENCE [LARGE SCALE GENOMIC DNA]</scope>
    <source>
        <strain evidence="2 3">M045</strain>
    </source>
</reference>
<evidence type="ECO:0000256" key="1">
    <source>
        <dbReference type="SAM" id="MobiDB-lite"/>
    </source>
</evidence>
<organism evidence="2 3">
    <name type="scientific">Streptomyces griseoaurantiacus M045</name>
    <dbReference type="NCBI Taxonomy" id="996637"/>
    <lineage>
        <taxon>Bacteria</taxon>
        <taxon>Bacillati</taxon>
        <taxon>Actinomycetota</taxon>
        <taxon>Actinomycetes</taxon>
        <taxon>Kitasatosporales</taxon>
        <taxon>Streptomycetaceae</taxon>
        <taxon>Streptomyces</taxon>
        <taxon>Streptomyces aurantiacus group</taxon>
    </lineage>
</organism>
<feature type="region of interest" description="Disordered" evidence="1">
    <location>
        <begin position="1"/>
        <end position="46"/>
    </location>
</feature>
<sequence length="46" mass="4365">MTAGFVSTGDAADPALLAPLPSGTVGGRGAPSPSARRSIPDGGTRA</sequence>
<proteinExistence type="predicted"/>
<accession>F3NB82</accession>
<name>F3NB82_9ACTN</name>
<dbReference type="AlphaFoldDB" id="F3NB82"/>